<feature type="transmembrane region" description="Helical" evidence="1">
    <location>
        <begin position="158"/>
        <end position="184"/>
    </location>
</feature>
<dbReference type="HOGENOM" id="CLU_573178_0_0_1"/>
<protein>
    <submittedName>
        <fullName evidence="2">Uncharacterized protein</fullName>
    </submittedName>
</protein>
<feature type="transmembrane region" description="Helical" evidence="1">
    <location>
        <begin position="218"/>
        <end position="242"/>
    </location>
</feature>
<reference evidence="2 3" key="1">
    <citation type="journal article" date="2004" name="Nature">
        <title>Genome sequence of the ultrasmall unicellular red alga Cyanidioschyzon merolae 10D.</title>
        <authorList>
            <person name="Matsuzaki M."/>
            <person name="Misumi O."/>
            <person name="Shin-i T."/>
            <person name="Maruyama S."/>
            <person name="Takahara M."/>
            <person name="Miyagishima S."/>
            <person name="Mori T."/>
            <person name="Nishida K."/>
            <person name="Yagisawa F."/>
            <person name="Nishida K."/>
            <person name="Yoshida Y."/>
            <person name="Nishimura Y."/>
            <person name="Nakao S."/>
            <person name="Kobayashi T."/>
            <person name="Momoyama Y."/>
            <person name="Higashiyama T."/>
            <person name="Minoda A."/>
            <person name="Sano M."/>
            <person name="Nomoto H."/>
            <person name="Oishi K."/>
            <person name="Hayashi H."/>
            <person name="Ohta F."/>
            <person name="Nishizaka S."/>
            <person name="Haga S."/>
            <person name="Miura S."/>
            <person name="Morishita T."/>
            <person name="Kabeya Y."/>
            <person name="Terasawa K."/>
            <person name="Suzuki Y."/>
            <person name="Ishii Y."/>
            <person name="Asakawa S."/>
            <person name="Takano H."/>
            <person name="Ohta N."/>
            <person name="Kuroiwa H."/>
            <person name="Tanaka K."/>
            <person name="Shimizu N."/>
            <person name="Sugano S."/>
            <person name="Sato N."/>
            <person name="Nozaki H."/>
            <person name="Ogasawara N."/>
            <person name="Kohara Y."/>
            <person name="Kuroiwa T."/>
        </authorList>
    </citation>
    <scope>NUCLEOTIDE SEQUENCE [LARGE SCALE GENOMIC DNA]</scope>
    <source>
        <strain evidence="2 3">10D</strain>
    </source>
</reference>
<evidence type="ECO:0000313" key="2">
    <source>
        <dbReference type="EMBL" id="BAM80895.1"/>
    </source>
</evidence>
<keyword evidence="3" id="KW-1185">Reference proteome</keyword>
<dbReference type="AlphaFoldDB" id="M1V5L8"/>
<dbReference type="KEGG" id="cme:CYME_CML327C"/>
<feature type="transmembrane region" description="Helical" evidence="1">
    <location>
        <begin position="350"/>
        <end position="373"/>
    </location>
</feature>
<dbReference type="Gramene" id="CML327CT">
    <property type="protein sequence ID" value="CML327CT"/>
    <property type="gene ID" value="CML327C"/>
</dbReference>
<keyword evidence="1" id="KW-0812">Transmembrane</keyword>
<evidence type="ECO:0000313" key="3">
    <source>
        <dbReference type="Proteomes" id="UP000007014"/>
    </source>
</evidence>
<keyword evidence="1" id="KW-1133">Transmembrane helix</keyword>
<name>M1V5L8_CYAM1</name>
<reference evidence="2 3" key="2">
    <citation type="journal article" date="2007" name="BMC Biol.">
        <title>A 100%-complete sequence reveals unusually simple genomic features in the hot-spring red alga Cyanidioschyzon merolae.</title>
        <authorList>
            <person name="Nozaki H."/>
            <person name="Takano H."/>
            <person name="Misumi O."/>
            <person name="Terasawa K."/>
            <person name="Matsuzaki M."/>
            <person name="Maruyama S."/>
            <person name="Nishida K."/>
            <person name="Yagisawa F."/>
            <person name="Yoshida Y."/>
            <person name="Fujiwara T."/>
            <person name="Takio S."/>
            <person name="Tamura K."/>
            <person name="Chung S.J."/>
            <person name="Nakamura S."/>
            <person name="Kuroiwa H."/>
            <person name="Tanaka K."/>
            <person name="Sato N."/>
            <person name="Kuroiwa T."/>
        </authorList>
    </citation>
    <scope>NUCLEOTIDE SEQUENCE [LARGE SCALE GENOMIC DNA]</scope>
    <source>
        <strain evidence="2 3">10D</strain>
    </source>
</reference>
<dbReference type="EMBL" id="AP006494">
    <property type="protein sequence ID" value="BAM80895.1"/>
    <property type="molecule type" value="Genomic_DNA"/>
</dbReference>
<dbReference type="Proteomes" id="UP000007014">
    <property type="component" value="Chromosome 12"/>
</dbReference>
<feature type="transmembrane region" description="Helical" evidence="1">
    <location>
        <begin position="429"/>
        <end position="457"/>
    </location>
</feature>
<gene>
    <name evidence="2" type="ORF">CYME_CML327C</name>
</gene>
<dbReference type="RefSeq" id="XP_005536931.1">
    <property type="nucleotide sequence ID" value="XM_005536874.1"/>
</dbReference>
<evidence type="ECO:0000256" key="1">
    <source>
        <dbReference type="SAM" id="Phobius"/>
    </source>
</evidence>
<proteinExistence type="predicted"/>
<accession>M1V5L8</accession>
<dbReference type="GeneID" id="16994725"/>
<sequence length="538" mass="58946">MTFSKYTSLLTCLSPLLVGALVSLRPCVGSLLHLLLSWLWMPGQVRGRSRAIRRLHSFATSLSLGYALVWILVYLGLRFSGLTRMDNVWTLDRSQTHATRVTASALGIPPWSPASDVFLHLLCGILAWFAYRYGEDEAVSATLERGRLLWSQVAKVSWLVLVASLPPSIPSALLYTLLVLATLLSDSGQRRPIASRGGATKETSGRVPRGVARRRLQAVVLTTALVLCALHTVASFVFQWAWIRSTPASESVCGQLFGLQVLQRERFVTARGAALVLLASWRLLSLREPMLVTWKASGMGTPRAAAVLSFMVTMMLCSHWPGIFALVLAGLAELAVLLTGVSVWQTVMRILAAVATILIGLVAFILGIIATVAKRTVPTFWGLPLVGRSLLWNAWLVLCPLLWTQQRLPTEQKSNPLGRLLPSEYVPQYVAWLLLVGALAALVQDWLLGVLVAVLAIGVRTGKVRHLEAWVWLPLHGWAALIWSLRCGLCGFQSGILAESCIRSPQQCYVWVALAATTAAGWVFRVQPQVSADPERND</sequence>
<organism evidence="2 3">
    <name type="scientific">Cyanidioschyzon merolae (strain NIES-3377 / 10D)</name>
    <name type="common">Unicellular red alga</name>
    <dbReference type="NCBI Taxonomy" id="280699"/>
    <lineage>
        <taxon>Eukaryota</taxon>
        <taxon>Rhodophyta</taxon>
        <taxon>Bangiophyceae</taxon>
        <taxon>Cyanidiales</taxon>
        <taxon>Cyanidiaceae</taxon>
        <taxon>Cyanidioschyzon</taxon>
    </lineage>
</organism>
<feature type="transmembrane region" description="Helical" evidence="1">
    <location>
        <begin position="58"/>
        <end position="77"/>
    </location>
</feature>
<dbReference type="OrthoDB" id="10586384at2759"/>
<keyword evidence="1" id="KW-0472">Membrane</keyword>